<organism evidence="4 5">
    <name type="scientific">Folsomia candida</name>
    <name type="common">Springtail</name>
    <dbReference type="NCBI Taxonomy" id="158441"/>
    <lineage>
        <taxon>Eukaryota</taxon>
        <taxon>Metazoa</taxon>
        <taxon>Ecdysozoa</taxon>
        <taxon>Arthropoda</taxon>
        <taxon>Hexapoda</taxon>
        <taxon>Collembola</taxon>
        <taxon>Entomobryomorpha</taxon>
        <taxon>Isotomoidea</taxon>
        <taxon>Isotomidae</taxon>
        <taxon>Proisotominae</taxon>
        <taxon>Folsomia</taxon>
    </lineage>
</organism>
<evidence type="ECO:0000313" key="5">
    <source>
        <dbReference type="Proteomes" id="UP000198287"/>
    </source>
</evidence>
<keyword evidence="5" id="KW-1185">Reference proteome</keyword>
<gene>
    <name evidence="4" type="ORF">Fcan01_05423</name>
</gene>
<accession>A0A226EUN8</accession>
<name>A0A226EUN8_FOLCA</name>
<dbReference type="GO" id="GO:0008270">
    <property type="term" value="F:zinc ion binding"/>
    <property type="evidence" value="ECO:0007669"/>
    <property type="project" value="UniProtKB-KW"/>
</dbReference>
<keyword evidence="1" id="KW-0479">Metal-binding</keyword>
<dbReference type="Proteomes" id="UP000198287">
    <property type="component" value="Unassembled WGS sequence"/>
</dbReference>
<dbReference type="PROSITE" id="PS50157">
    <property type="entry name" value="ZINC_FINGER_C2H2_2"/>
    <property type="match status" value="1"/>
</dbReference>
<protein>
    <recommendedName>
        <fullName evidence="3">C2H2-type domain-containing protein</fullName>
    </recommendedName>
</protein>
<reference evidence="4 5" key="1">
    <citation type="submission" date="2015-12" db="EMBL/GenBank/DDBJ databases">
        <title>The genome of Folsomia candida.</title>
        <authorList>
            <person name="Faddeeva A."/>
            <person name="Derks M.F."/>
            <person name="Anvar Y."/>
            <person name="Smit S."/>
            <person name="Van Straalen N."/>
            <person name="Roelofs D."/>
        </authorList>
    </citation>
    <scope>NUCLEOTIDE SEQUENCE [LARGE SCALE GENOMIC DNA]</scope>
    <source>
        <strain evidence="4 5">VU population</strain>
        <tissue evidence="4">Whole body</tissue>
    </source>
</reference>
<keyword evidence="1" id="KW-0862">Zinc</keyword>
<evidence type="ECO:0000259" key="3">
    <source>
        <dbReference type="PROSITE" id="PS50157"/>
    </source>
</evidence>
<dbReference type="EMBL" id="LNIX01000002">
    <property type="protein sequence ID" value="OXA60940.1"/>
    <property type="molecule type" value="Genomic_DNA"/>
</dbReference>
<evidence type="ECO:0000256" key="2">
    <source>
        <dbReference type="SAM" id="MobiDB-lite"/>
    </source>
</evidence>
<dbReference type="SUPFAM" id="SSF57667">
    <property type="entry name" value="beta-beta-alpha zinc fingers"/>
    <property type="match status" value="1"/>
</dbReference>
<comment type="caution">
    <text evidence="4">The sequence shown here is derived from an EMBL/GenBank/DDBJ whole genome shotgun (WGS) entry which is preliminary data.</text>
</comment>
<dbReference type="AlphaFoldDB" id="A0A226EUN8"/>
<feature type="domain" description="C2H2-type" evidence="3">
    <location>
        <begin position="10"/>
        <end position="36"/>
    </location>
</feature>
<proteinExistence type="predicted"/>
<sequence>MGSKEGTTVFRCKWSPCDATFPLRIGLRRHQRKCLHRPPLFHPPSATYTPTAARERQTTRLLSTTLTPTATEDDDDVGVIFETPPPTPPIPTVTRDLGRKSRTPTAIRKTTKSLRFSCKYCKKGFANNYHCKRHEDESCPNNSDRELPSSTCPICHLVVRGNNSHLKFHILLNHTIIDINTLSESQMKQLHPFHTNELNQLRTVDPVLPHHANFRDLCKKWVKRLDLYCTAEVGRVTDPCSVYLVATIRGRFTSVAEAFDYVMKGGDNVSFYIGCNGKGIGVAPHHFLDAVNSCLWKAGRRGETEYALSSQDYIAKDGSRMRWLNMKREAATFLTLPIADQEKAITDGVTGVPFLCRAAKCGPDCVAFLHLTNKECKILPFPIPTQSNFQRPPQLLPPKKLLTDPYKIEKELADRIKKIQASVDNTANVKACVYIAILPLTEQYGQMSPTEYCRHWDATPEVSETTACYVGKNRDGTGMHKGHKKTPSLTRPGRAILDGSRKCIQVGVIPRENVDESEKLEALLLVHLFLQARVRRQGRKVNPFNKQISPAAWLRCSKEEKEEVVELGLAGVSPITFGTEKPHMKLKGIKYPIVINMADVKELVLPTQEEEETN</sequence>
<dbReference type="InterPro" id="IPR013087">
    <property type="entry name" value="Znf_C2H2_type"/>
</dbReference>
<dbReference type="InterPro" id="IPR036236">
    <property type="entry name" value="Znf_C2H2_sf"/>
</dbReference>
<evidence type="ECO:0000313" key="4">
    <source>
        <dbReference type="EMBL" id="OXA60940.1"/>
    </source>
</evidence>
<keyword evidence="1" id="KW-0863">Zinc-finger</keyword>
<feature type="region of interest" description="Disordered" evidence="2">
    <location>
        <begin position="73"/>
        <end position="104"/>
    </location>
</feature>
<evidence type="ECO:0000256" key="1">
    <source>
        <dbReference type="PROSITE-ProRule" id="PRU00042"/>
    </source>
</evidence>
<dbReference type="PROSITE" id="PS00028">
    <property type="entry name" value="ZINC_FINGER_C2H2_1"/>
    <property type="match status" value="1"/>
</dbReference>